<organism evidence="1 2">
    <name type="scientific">Macrophomina phaseolina (strain MS6)</name>
    <name type="common">Charcoal rot fungus</name>
    <dbReference type="NCBI Taxonomy" id="1126212"/>
    <lineage>
        <taxon>Eukaryota</taxon>
        <taxon>Fungi</taxon>
        <taxon>Dikarya</taxon>
        <taxon>Ascomycota</taxon>
        <taxon>Pezizomycotina</taxon>
        <taxon>Dothideomycetes</taxon>
        <taxon>Dothideomycetes incertae sedis</taxon>
        <taxon>Botryosphaeriales</taxon>
        <taxon>Botryosphaeriaceae</taxon>
        <taxon>Macrophomina</taxon>
    </lineage>
</organism>
<reference evidence="1 2" key="1">
    <citation type="journal article" date="2012" name="BMC Genomics">
        <title>Tools to kill: Genome of one of the most destructive plant pathogenic fungi Macrophomina phaseolina.</title>
        <authorList>
            <person name="Islam M.S."/>
            <person name="Haque M.S."/>
            <person name="Islam M.M."/>
            <person name="Emdad E.M."/>
            <person name="Halim A."/>
            <person name="Hossen Q.M.M."/>
            <person name="Hossain M.Z."/>
            <person name="Ahmed B."/>
            <person name="Rahim S."/>
            <person name="Rahman M.S."/>
            <person name="Alam M.M."/>
            <person name="Hou S."/>
            <person name="Wan X."/>
            <person name="Saito J.A."/>
            <person name="Alam M."/>
        </authorList>
    </citation>
    <scope>NUCLEOTIDE SEQUENCE [LARGE SCALE GENOMIC DNA]</scope>
    <source>
        <strain evidence="1 2">MS6</strain>
    </source>
</reference>
<proteinExistence type="predicted"/>
<evidence type="ECO:0000313" key="1">
    <source>
        <dbReference type="EMBL" id="EKG10263.1"/>
    </source>
</evidence>
<name>K2R7H5_MACPH</name>
<dbReference type="HOGENOM" id="CLU_2237108_0_0_1"/>
<dbReference type="AlphaFoldDB" id="K2R7H5"/>
<dbReference type="Proteomes" id="UP000007129">
    <property type="component" value="Unassembled WGS sequence"/>
</dbReference>
<sequence>MQDKPPVIEIVQYGSNDEYPQGSSQRLPAQPPLRLKVISTLLVCLMGFGTYYNQGLLGAVKTPLKKVEEVRTLTDLRTLTTVSRPCTSTTCNSLSYSAPKTSALR</sequence>
<dbReference type="InParanoid" id="K2R7H5"/>
<gene>
    <name evidence="1" type="ORF">MPH_12645</name>
</gene>
<accession>K2R7H5</accession>
<dbReference type="VEuPathDB" id="FungiDB:MPH_12645"/>
<evidence type="ECO:0000313" key="2">
    <source>
        <dbReference type="Proteomes" id="UP000007129"/>
    </source>
</evidence>
<comment type="caution">
    <text evidence="1">The sequence shown here is derived from an EMBL/GenBank/DDBJ whole genome shotgun (WGS) entry which is preliminary data.</text>
</comment>
<dbReference type="EMBL" id="AHHD01000524">
    <property type="protein sequence ID" value="EKG10263.1"/>
    <property type="molecule type" value="Genomic_DNA"/>
</dbReference>
<protein>
    <submittedName>
        <fullName evidence="1">Uncharacterized protein</fullName>
    </submittedName>
</protein>